<organism evidence="11 12">
    <name type="scientific">Urochloa decumbens</name>
    <dbReference type="NCBI Taxonomy" id="240449"/>
    <lineage>
        <taxon>Eukaryota</taxon>
        <taxon>Viridiplantae</taxon>
        <taxon>Streptophyta</taxon>
        <taxon>Embryophyta</taxon>
        <taxon>Tracheophyta</taxon>
        <taxon>Spermatophyta</taxon>
        <taxon>Magnoliopsida</taxon>
        <taxon>Liliopsida</taxon>
        <taxon>Poales</taxon>
        <taxon>Poaceae</taxon>
        <taxon>PACMAD clade</taxon>
        <taxon>Panicoideae</taxon>
        <taxon>Panicodae</taxon>
        <taxon>Paniceae</taxon>
        <taxon>Melinidinae</taxon>
        <taxon>Urochloa</taxon>
    </lineage>
</organism>
<evidence type="ECO:0000313" key="12">
    <source>
        <dbReference type="Proteomes" id="UP001497457"/>
    </source>
</evidence>
<feature type="transmembrane region" description="Helical" evidence="9">
    <location>
        <begin position="36"/>
        <end position="55"/>
    </location>
</feature>
<dbReference type="GO" id="GO:0005886">
    <property type="term" value="C:plasma membrane"/>
    <property type="evidence" value="ECO:0007669"/>
    <property type="project" value="UniProtKB-SubCell"/>
</dbReference>
<evidence type="ECO:0000256" key="8">
    <source>
        <dbReference type="ARBA" id="ARBA00061463"/>
    </source>
</evidence>
<feature type="transmembrane region" description="Helical" evidence="9">
    <location>
        <begin position="181"/>
        <end position="201"/>
    </location>
</feature>
<comment type="subcellular location">
    <subcellularLocation>
        <location evidence="1">Cell membrane</location>
        <topology evidence="1">Multi-pass membrane protein</topology>
    </subcellularLocation>
</comment>
<dbReference type="Pfam" id="PF01490">
    <property type="entry name" value="Aa_trans"/>
    <property type="match status" value="1"/>
</dbReference>
<feature type="transmembrane region" description="Helical" evidence="9">
    <location>
        <begin position="156"/>
        <end position="175"/>
    </location>
</feature>
<evidence type="ECO:0000256" key="1">
    <source>
        <dbReference type="ARBA" id="ARBA00004651"/>
    </source>
</evidence>
<keyword evidence="4 9" id="KW-0812">Transmembrane</keyword>
<evidence type="ECO:0000256" key="6">
    <source>
        <dbReference type="ARBA" id="ARBA00022989"/>
    </source>
</evidence>
<keyword evidence="6 9" id="KW-1133">Transmembrane helix</keyword>
<comment type="similarity">
    <text evidence="8">Belongs to the amino acid/polyamine transporter 2 family. Amino acid/auxin permease (AAAP) (TC 2.A.18.2) subfamily.</text>
</comment>
<gene>
    <name evidence="11" type="ORF">URODEC1_LOCUS10616</name>
</gene>
<feature type="transmembrane region" description="Helical" evidence="9">
    <location>
        <begin position="416"/>
        <end position="436"/>
    </location>
</feature>
<reference evidence="11 12" key="2">
    <citation type="submission" date="2024-10" db="EMBL/GenBank/DDBJ databases">
        <authorList>
            <person name="Ryan C."/>
        </authorList>
    </citation>
    <scope>NUCLEOTIDE SEQUENCE [LARGE SCALE GENOMIC DNA]</scope>
</reference>
<accession>A0ABC8W782</accession>
<dbReference type="GO" id="GO:0015171">
    <property type="term" value="F:amino acid transmembrane transporter activity"/>
    <property type="evidence" value="ECO:0007669"/>
    <property type="project" value="UniProtKB-ARBA"/>
</dbReference>
<dbReference type="InterPro" id="IPR013057">
    <property type="entry name" value="AA_transpt_TM"/>
</dbReference>
<evidence type="ECO:0000313" key="11">
    <source>
        <dbReference type="EMBL" id="CAL4903551.1"/>
    </source>
</evidence>
<reference evidence="12" key="1">
    <citation type="submission" date="2024-06" db="EMBL/GenBank/DDBJ databases">
        <authorList>
            <person name="Ryan C."/>
        </authorList>
    </citation>
    <scope>NUCLEOTIDE SEQUENCE [LARGE SCALE GENOMIC DNA]</scope>
</reference>
<evidence type="ECO:0000256" key="4">
    <source>
        <dbReference type="ARBA" id="ARBA00022692"/>
    </source>
</evidence>
<evidence type="ECO:0000256" key="7">
    <source>
        <dbReference type="ARBA" id="ARBA00023136"/>
    </source>
</evidence>
<feature type="transmembrane region" description="Helical" evidence="9">
    <location>
        <begin position="112"/>
        <end position="135"/>
    </location>
</feature>
<feature type="transmembrane region" description="Helical" evidence="9">
    <location>
        <begin position="388"/>
        <end position="409"/>
    </location>
</feature>
<name>A0ABC8W782_9POAL</name>
<feature type="transmembrane region" description="Helical" evidence="9">
    <location>
        <begin position="319"/>
        <end position="341"/>
    </location>
</feature>
<feature type="transmembrane region" description="Helical" evidence="9">
    <location>
        <begin position="362"/>
        <end position="382"/>
    </location>
</feature>
<evidence type="ECO:0000256" key="9">
    <source>
        <dbReference type="SAM" id="Phobius"/>
    </source>
</evidence>
<dbReference type="FunFam" id="1.20.1740.10:FF:000033">
    <property type="entry name" value="Lysine histidine transporter 1"/>
    <property type="match status" value="1"/>
</dbReference>
<feature type="domain" description="Amino acid transporter transmembrane" evidence="10">
    <location>
        <begin position="33"/>
        <end position="439"/>
    </location>
</feature>
<keyword evidence="7 9" id="KW-0472">Membrane</keyword>
<keyword evidence="12" id="KW-1185">Reference proteome</keyword>
<proteinExistence type="inferred from homology"/>
<dbReference type="EMBL" id="OZ075121">
    <property type="protein sequence ID" value="CAL4903551.1"/>
    <property type="molecule type" value="Genomic_DNA"/>
</dbReference>
<evidence type="ECO:0000259" key="10">
    <source>
        <dbReference type="Pfam" id="PF01490"/>
    </source>
</evidence>
<feature type="transmembrane region" description="Helical" evidence="9">
    <location>
        <begin position="62"/>
        <end position="83"/>
    </location>
</feature>
<protein>
    <recommendedName>
        <fullName evidence="10">Amino acid transporter transmembrane domain-containing protein</fullName>
    </recommendedName>
</protein>
<feature type="transmembrane region" description="Helical" evidence="9">
    <location>
        <begin position="451"/>
        <end position="473"/>
    </location>
</feature>
<evidence type="ECO:0000256" key="3">
    <source>
        <dbReference type="ARBA" id="ARBA00022475"/>
    </source>
</evidence>
<keyword evidence="5" id="KW-0029">Amino-acid transport</keyword>
<evidence type="ECO:0000256" key="5">
    <source>
        <dbReference type="ARBA" id="ARBA00022970"/>
    </source>
</evidence>
<keyword evidence="3" id="KW-1003">Cell membrane</keyword>
<evidence type="ECO:0000256" key="2">
    <source>
        <dbReference type="ARBA" id="ARBA00022448"/>
    </source>
</evidence>
<sequence length="493" mass="54276">MEEFVEALKDRKQEEKLKHANLDDWLPITSSRTAKWYYSAFHNVTAMVGAGVLGLPFAMSQLGWGLGAVAIVMSFVITLYTLWQLVEMHELVPGKRFDRYHELGQHAFGPRLGLWIILPLQIIVMVGTDIVYMVTGGQSLRKFHDLVCQGRHCADIRLTFWIMIFAAPHFVLSLLPNFNSISSVSGAAAVMSLAYSMIAFLTSAVKGSAGASSASAAGNAVDYGLRASTPAGRAFGMLSALGTVSFAYAAHNVVLEIQATIPSTPESPSKRPMWRGVVAAYAIVALCYFSVAFAGYYAFGNAVDPNVLITLDRPRWLIAAANLMVVVHVVGGYQVFAMPMFDMIETLLVKRHKFAPGFWLRFAARSAYVAATMFVGITFPFFDGLLGFFGGFGFAPTTYFIPCIMWLILKKPKKYGLTWFINIVSLDQVIIVRYSLSCTSHSNLLLTESLFMLLLCYLFGQICIVIGVLLTLVSSIGGLRQIILDAKNYKLYS</sequence>
<feature type="transmembrane region" description="Helical" evidence="9">
    <location>
        <begin position="278"/>
        <end position="299"/>
    </location>
</feature>
<keyword evidence="2" id="KW-0813">Transport</keyword>
<dbReference type="Proteomes" id="UP001497457">
    <property type="component" value="Chromosome 11b"/>
</dbReference>
<dbReference type="AlphaFoldDB" id="A0ABC8W782"/>
<dbReference type="PANTHER" id="PTHR48017">
    <property type="entry name" value="OS05G0424000 PROTEIN-RELATED"/>
    <property type="match status" value="1"/>
</dbReference>